<dbReference type="Proteomes" id="UP000054144">
    <property type="component" value="Unassembled WGS sequence"/>
</dbReference>
<gene>
    <name evidence="2" type="ORF">FISHEDRAFT_77689</name>
</gene>
<feature type="region of interest" description="Disordered" evidence="1">
    <location>
        <begin position="141"/>
        <end position="197"/>
    </location>
</feature>
<dbReference type="GO" id="GO:0004497">
    <property type="term" value="F:monooxygenase activity"/>
    <property type="evidence" value="ECO:0007669"/>
    <property type="project" value="InterPro"/>
</dbReference>
<dbReference type="AlphaFoldDB" id="A0A0D7A1R7"/>
<protein>
    <recommendedName>
        <fullName evidence="4">Cytochrome P450</fullName>
    </recommendedName>
</protein>
<evidence type="ECO:0000256" key="1">
    <source>
        <dbReference type="SAM" id="MobiDB-lite"/>
    </source>
</evidence>
<dbReference type="OrthoDB" id="10029320at2759"/>
<dbReference type="GO" id="GO:0005506">
    <property type="term" value="F:iron ion binding"/>
    <property type="evidence" value="ECO:0007669"/>
    <property type="project" value="InterPro"/>
</dbReference>
<dbReference type="GO" id="GO:0020037">
    <property type="term" value="F:heme binding"/>
    <property type="evidence" value="ECO:0007669"/>
    <property type="project" value="InterPro"/>
</dbReference>
<dbReference type="GO" id="GO:0016705">
    <property type="term" value="F:oxidoreductase activity, acting on paired donors, with incorporation or reduction of molecular oxygen"/>
    <property type="evidence" value="ECO:0007669"/>
    <property type="project" value="InterPro"/>
</dbReference>
<evidence type="ECO:0000313" key="3">
    <source>
        <dbReference type="Proteomes" id="UP000054144"/>
    </source>
</evidence>
<reference evidence="2 3" key="1">
    <citation type="journal article" date="2015" name="Fungal Genet. Biol.">
        <title>Evolution of novel wood decay mechanisms in Agaricales revealed by the genome sequences of Fistulina hepatica and Cylindrobasidium torrendii.</title>
        <authorList>
            <person name="Floudas D."/>
            <person name="Held B.W."/>
            <person name="Riley R."/>
            <person name="Nagy L.G."/>
            <person name="Koehler G."/>
            <person name="Ransdell A.S."/>
            <person name="Younus H."/>
            <person name="Chow J."/>
            <person name="Chiniquy J."/>
            <person name="Lipzen A."/>
            <person name="Tritt A."/>
            <person name="Sun H."/>
            <person name="Haridas S."/>
            <person name="LaButti K."/>
            <person name="Ohm R.A."/>
            <person name="Kues U."/>
            <person name="Blanchette R.A."/>
            <person name="Grigoriev I.V."/>
            <person name="Minto R.E."/>
            <person name="Hibbett D.S."/>
        </authorList>
    </citation>
    <scope>NUCLEOTIDE SEQUENCE [LARGE SCALE GENOMIC DNA]</scope>
    <source>
        <strain evidence="2 3">ATCC 64428</strain>
    </source>
</reference>
<dbReference type="InterPro" id="IPR036396">
    <property type="entry name" value="Cyt_P450_sf"/>
</dbReference>
<feature type="compositionally biased region" description="Polar residues" evidence="1">
    <location>
        <begin position="166"/>
        <end position="184"/>
    </location>
</feature>
<proteinExistence type="predicted"/>
<evidence type="ECO:0000313" key="2">
    <source>
        <dbReference type="EMBL" id="KIY44299.1"/>
    </source>
</evidence>
<dbReference type="Gene3D" id="1.10.630.10">
    <property type="entry name" value="Cytochrome P450"/>
    <property type="match status" value="1"/>
</dbReference>
<dbReference type="EMBL" id="KN882094">
    <property type="protein sequence ID" value="KIY44299.1"/>
    <property type="molecule type" value="Genomic_DNA"/>
</dbReference>
<sequence length="197" mass="21789">MPHVHPPTKRIGRVMADLSLIRRTLGLTQDVLHRADTEAVQHSVNVWGEEPGIWRPEHFIQGEDSAQNCAHPLAFGYGPGACITREWAPMAAGIIAAAILYTLEEDHSRQYNVVKGPHVGNREGWERWEIKSAFRPHSLRTVPPLGHVFPPTPDRSDCPTLPGTDSRPSATRQATATDSPSSRQVPGAFRYGLPIRT</sequence>
<evidence type="ECO:0008006" key="4">
    <source>
        <dbReference type="Google" id="ProtNLM"/>
    </source>
</evidence>
<organism evidence="2 3">
    <name type="scientific">Fistulina hepatica ATCC 64428</name>
    <dbReference type="NCBI Taxonomy" id="1128425"/>
    <lineage>
        <taxon>Eukaryota</taxon>
        <taxon>Fungi</taxon>
        <taxon>Dikarya</taxon>
        <taxon>Basidiomycota</taxon>
        <taxon>Agaricomycotina</taxon>
        <taxon>Agaricomycetes</taxon>
        <taxon>Agaricomycetidae</taxon>
        <taxon>Agaricales</taxon>
        <taxon>Fistulinaceae</taxon>
        <taxon>Fistulina</taxon>
    </lineage>
</organism>
<dbReference type="SUPFAM" id="SSF48264">
    <property type="entry name" value="Cytochrome P450"/>
    <property type="match status" value="1"/>
</dbReference>
<name>A0A0D7A1R7_9AGAR</name>
<accession>A0A0D7A1R7</accession>
<keyword evidence="3" id="KW-1185">Reference proteome</keyword>